<protein>
    <recommendedName>
        <fullName evidence="2">DUF7514 domain-containing protein</fullName>
    </recommendedName>
</protein>
<feature type="domain" description="DUF7514" evidence="2">
    <location>
        <begin position="43"/>
        <end position="202"/>
    </location>
</feature>
<feature type="compositionally biased region" description="Basic residues" evidence="1">
    <location>
        <begin position="328"/>
        <end position="339"/>
    </location>
</feature>
<gene>
    <name evidence="3" type="ORF">BLS_004791</name>
    <name evidence="4" type="ORF">EG327_001237</name>
</gene>
<dbReference type="PANTHER" id="PTHR39611:SF2">
    <property type="entry name" value="HYDROXYPROLINE-RICH GLYCOPROTEIN DZ-HRGP"/>
    <property type="match status" value="1"/>
</dbReference>
<feature type="region of interest" description="Disordered" evidence="1">
    <location>
        <begin position="287"/>
        <end position="530"/>
    </location>
</feature>
<feature type="compositionally biased region" description="Basic and acidic residues" evidence="1">
    <location>
        <begin position="402"/>
        <end position="411"/>
    </location>
</feature>
<evidence type="ECO:0000313" key="4">
    <source>
        <dbReference type="EMBL" id="KAE9990594.1"/>
    </source>
</evidence>
<dbReference type="EMBL" id="WNWR01000130">
    <property type="protein sequence ID" value="KAE9990594.1"/>
    <property type="molecule type" value="Genomic_DNA"/>
</dbReference>
<sequence length="530" mass="60144">MAEASPTAEAQDASPDLDTPPSPDTPEPQPTSEEREALQYWGFLVKKDKCGTELLNRLLSGIARYIATNFEPSDCSDLTPAQLAAFYRAVGGNYDILFVDTPPTSIAFIYKSLGCLHSIQPTKDNDGYQPPVVPSLKPKGFITWQTIQLLLGPEEHVPFLQNAVRQFNLVDPKTGKAFPKILPKEAFPDKPNKEMLDWYEEVSDRLRKESEACVREPLGRTSLASHDFSASESGDERNEAAKYFSNPLYRDRGGRPGIVRRISRPTGKPSPRQMIEDRGRAVMHSVRHLWNPQVHPRRRSLPEKAGEEGYDDDDYEDITPTSLNPRYANRHPAHHRSRSSRTNSDDDEPVMVEMPTHHSHSRQTSRSPRRGSPNSKHSSSHPSPILRHHRSEEMPANGEYFPRYHEHDHRGSAPTRTYLGPESLGGFAPSKAPPFAAQVAQSQAQRPAPRPPSEERGSYNGRPTVRYSRHSIEPIEERPRYNRTKRSADREDYEKRSQSYDREGERHHTRAGRYVDGTGGRRYPVEAPWR</sequence>
<feature type="compositionally biased region" description="Basic residues" evidence="1">
    <location>
        <begin position="357"/>
        <end position="369"/>
    </location>
</feature>
<dbReference type="Proteomes" id="UP000490939">
    <property type="component" value="Unassembled WGS sequence"/>
</dbReference>
<comment type="caution">
    <text evidence="3">The sequence shown here is derived from an EMBL/GenBank/DDBJ whole genome shotgun (WGS) entry which is preliminary data.</text>
</comment>
<name>A0A8H3UJB1_VENIN</name>
<dbReference type="AlphaFoldDB" id="A0A8H3UJB1"/>
<dbReference type="EMBL" id="WNWQ01000317">
    <property type="protein sequence ID" value="KAE9970680.1"/>
    <property type="molecule type" value="Genomic_DNA"/>
</dbReference>
<feature type="compositionally biased region" description="Pro residues" evidence="1">
    <location>
        <begin position="18"/>
        <end position="29"/>
    </location>
</feature>
<dbReference type="Pfam" id="PF24355">
    <property type="entry name" value="DUF7514"/>
    <property type="match status" value="1"/>
</dbReference>
<evidence type="ECO:0000256" key="1">
    <source>
        <dbReference type="SAM" id="MobiDB-lite"/>
    </source>
</evidence>
<feature type="compositionally biased region" description="Basic and acidic residues" evidence="1">
    <location>
        <begin position="470"/>
        <end position="506"/>
    </location>
</feature>
<dbReference type="Proteomes" id="UP000433883">
    <property type="component" value="Unassembled WGS sequence"/>
</dbReference>
<keyword evidence="6" id="KW-1185">Reference proteome</keyword>
<feature type="compositionally biased region" description="Low complexity" evidence="1">
    <location>
        <begin position="433"/>
        <end position="447"/>
    </location>
</feature>
<dbReference type="PANTHER" id="PTHR39611">
    <property type="entry name" value="HYDROXYPROLINE-RICH GLYCOPROTEIN DZ-HRGP-RELATED"/>
    <property type="match status" value="1"/>
</dbReference>
<accession>A0A8H3UJB1</accession>
<evidence type="ECO:0000313" key="3">
    <source>
        <dbReference type="EMBL" id="KAE9970680.1"/>
    </source>
</evidence>
<evidence type="ECO:0000259" key="2">
    <source>
        <dbReference type="Pfam" id="PF24355"/>
    </source>
</evidence>
<feature type="compositionally biased region" description="Low complexity" evidence="1">
    <location>
        <begin position="370"/>
        <end position="384"/>
    </location>
</feature>
<dbReference type="InterPro" id="IPR055936">
    <property type="entry name" value="DUF7514"/>
</dbReference>
<feature type="region of interest" description="Disordered" evidence="1">
    <location>
        <begin position="1"/>
        <end position="34"/>
    </location>
</feature>
<evidence type="ECO:0000313" key="5">
    <source>
        <dbReference type="Proteomes" id="UP000433883"/>
    </source>
</evidence>
<proteinExistence type="predicted"/>
<evidence type="ECO:0000313" key="6">
    <source>
        <dbReference type="Proteomes" id="UP000490939"/>
    </source>
</evidence>
<dbReference type="OrthoDB" id="5420895at2759"/>
<feature type="compositionally biased region" description="Acidic residues" evidence="1">
    <location>
        <begin position="308"/>
        <end position="317"/>
    </location>
</feature>
<reference evidence="3 5" key="1">
    <citation type="submission" date="2019-11" db="EMBL/GenBank/DDBJ databases">
        <title>Venturia inaequalis Genome Resource.</title>
        <authorList>
            <person name="Lichtner F.J."/>
        </authorList>
    </citation>
    <scope>NUCLEOTIDE SEQUENCE [LARGE SCALE GENOMIC DNA]</scope>
    <source>
        <strain evidence="3">Bline_iso_100314</strain>
        <strain evidence="4 6">DMI_063113</strain>
    </source>
</reference>
<feature type="region of interest" description="Disordered" evidence="1">
    <location>
        <begin position="225"/>
        <end position="274"/>
    </location>
</feature>
<organism evidence="3 5">
    <name type="scientific">Venturia inaequalis</name>
    <name type="common">Apple scab fungus</name>
    <dbReference type="NCBI Taxonomy" id="5025"/>
    <lineage>
        <taxon>Eukaryota</taxon>
        <taxon>Fungi</taxon>
        <taxon>Dikarya</taxon>
        <taxon>Ascomycota</taxon>
        <taxon>Pezizomycotina</taxon>
        <taxon>Dothideomycetes</taxon>
        <taxon>Pleosporomycetidae</taxon>
        <taxon>Venturiales</taxon>
        <taxon>Venturiaceae</taxon>
        <taxon>Venturia</taxon>
    </lineage>
</organism>